<dbReference type="Proteomes" id="UP000789759">
    <property type="component" value="Unassembled WGS sequence"/>
</dbReference>
<gene>
    <name evidence="1" type="ORF">CPELLU_LOCUS5871</name>
</gene>
<organism evidence="1 2">
    <name type="scientific">Cetraspora pellucida</name>
    <dbReference type="NCBI Taxonomy" id="1433469"/>
    <lineage>
        <taxon>Eukaryota</taxon>
        <taxon>Fungi</taxon>
        <taxon>Fungi incertae sedis</taxon>
        <taxon>Mucoromycota</taxon>
        <taxon>Glomeromycotina</taxon>
        <taxon>Glomeromycetes</taxon>
        <taxon>Diversisporales</taxon>
        <taxon>Gigasporaceae</taxon>
        <taxon>Cetraspora</taxon>
    </lineage>
</organism>
<dbReference type="AlphaFoldDB" id="A0A9N9BSF5"/>
<sequence>MIGWAICVNQDVEEFLEDYEAYRASKECDEDKMQQVIRLYVSNNLKPWIREQIKANSTWTNLKAAISSGAQTSYNVEEKLEQLKSVKQKPNDMIKTYTNQFDACAEAVKNHIRGLEKRQ</sequence>
<evidence type="ECO:0000313" key="1">
    <source>
        <dbReference type="EMBL" id="CAG8576102.1"/>
    </source>
</evidence>
<dbReference type="EMBL" id="CAJVQA010003504">
    <property type="protein sequence ID" value="CAG8576102.1"/>
    <property type="molecule type" value="Genomic_DNA"/>
</dbReference>
<dbReference type="OrthoDB" id="2433006at2759"/>
<keyword evidence="2" id="KW-1185">Reference proteome</keyword>
<evidence type="ECO:0000313" key="2">
    <source>
        <dbReference type="Proteomes" id="UP000789759"/>
    </source>
</evidence>
<name>A0A9N9BSF5_9GLOM</name>
<proteinExistence type="predicted"/>
<protein>
    <submittedName>
        <fullName evidence="1">5156_t:CDS:1</fullName>
    </submittedName>
</protein>
<accession>A0A9N9BSF5</accession>
<reference evidence="1" key="1">
    <citation type="submission" date="2021-06" db="EMBL/GenBank/DDBJ databases">
        <authorList>
            <person name="Kallberg Y."/>
            <person name="Tangrot J."/>
            <person name="Rosling A."/>
        </authorList>
    </citation>
    <scope>NUCLEOTIDE SEQUENCE</scope>
    <source>
        <strain evidence="1">FL966</strain>
    </source>
</reference>
<comment type="caution">
    <text evidence="1">The sequence shown here is derived from an EMBL/GenBank/DDBJ whole genome shotgun (WGS) entry which is preliminary data.</text>
</comment>